<gene>
    <name evidence="2" type="ORF">IS491_09845</name>
</gene>
<proteinExistence type="predicted"/>
<dbReference type="PANTHER" id="PTHR41786">
    <property type="entry name" value="MOTILITY ACCESSORY FACTOR MAF"/>
    <property type="match status" value="1"/>
</dbReference>
<dbReference type="PANTHER" id="PTHR41786:SF1">
    <property type="entry name" value="6-HYDROXYMETHYLPTERIN DIPHOSPHOKINASE MPTE-LIKE DOMAIN-CONTAINING PROTEIN"/>
    <property type="match status" value="1"/>
</dbReference>
<protein>
    <submittedName>
        <fullName evidence="2">Motility associated factor glycosyltransferase family protein</fullName>
    </submittedName>
</protein>
<reference evidence="2" key="1">
    <citation type="submission" date="2020-11" db="EMBL/GenBank/DDBJ databases">
        <authorList>
            <person name="Thieme N."/>
            <person name="Liebl W."/>
            <person name="Zverlov V."/>
        </authorList>
    </citation>
    <scope>NUCLEOTIDE SEQUENCE</scope>
    <source>
        <strain evidence="2">NT08</strain>
    </source>
</reference>
<accession>A0AAE2UVJ2</accession>
<organism evidence="2 3">
    <name type="scientific">Clostridium beijerinckii</name>
    <name type="common">Clostridium MP</name>
    <dbReference type="NCBI Taxonomy" id="1520"/>
    <lineage>
        <taxon>Bacteria</taxon>
        <taxon>Bacillati</taxon>
        <taxon>Bacillota</taxon>
        <taxon>Clostridia</taxon>
        <taxon>Eubacteriales</taxon>
        <taxon>Clostridiaceae</taxon>
        <taxon>Clostridium</taxon>
    </lineage>
</organism>
<evidence type="ECO:0000259" key="1">
    <source>
        <dbReference type="Pfam" id="PF01973"/>
    </source>
</evidence>
<evidence type="ECO:0000313" key="3">
    <source>
        <dbReference type="Proteomes" id="UP000631418"/>
    </source>
</evidence>
<dbReference type="OMA" id="WAYNIAS"/>
<feature type="domain" description="6-hydroxymethylpterin diphosphokinase MptE-like" evidence="1">
    <location>
        <begin position="179"/>
        <end position="346"/>
    </location>
</feature>
<evidence type="ECO:0000313" key="2">
    <source>
        <dbReference type="EMBL" id="MBF7808959.1"/>
    </source>
</evidence>
<comment type="caution">
    <text evidence="2">The sequence shown here is derived from an EMBL/GenBank/DDBJ whole genome shotgun (WGS) entry which is preliminary data.</text>
</comment>
<dbReference type="EMBL" id="JADOEF010000001">
    <property type="protein sequence ID" value="MBF7808959.1"/>
    <property type="molecule type" value="Genomic_DNA"/>
</dbReference>
<dbReference type="RefSeq" id="WP_012060441.1">
    <property type="nucleotide sequence ID" value="NZ_CP073279.1"/>
</dbReference>
<dbReference type="InterPro" id="IPR002826">
    <property type="entry name" value="MptE-like"/>
</dbReference>
<dbReference type="AlphaFoldDB" id="A0AAE2UVJ2"/>
<sequence>MITTDLKFNIEKTKDDYEILRVSKNDKWIYIGSKYNMKLEIDKFLDEVGEENDEKRVFLIYGFGAGEHIKALRSKFVKNRILVFEPNISLRNYINDISWIKKDKNIRVLCCEKDDLVDNIEKYIHEFNLSSTQVVTFSNYNNIYVNELRNFLKEIKDYFVGLNININTKIVFSKRWFETLIKNIPYMVEGTPIDVYENKYKDKPAIIVSAGPSLERNIDELKNINNEMLIISGGRTLRSLIDKQITPHLLTVADPGEISYELVKGYIEDLNVPLLFYEGTNEKVVEKHRGDKIFFSNNNFIDKIAEKTLVSFSVGGSVSHSMTACAIYMGCNPIIFIGQDLAYTNERKYSSISESNNRTEKFEEVKSENDIWVEDVNGGKVRTSLGLDQFRISFEYMIKYYKDIKFINATEGGARIKGTIEMPISEVIKKYKAEKIEPMETIEYPIKMRQNAIKALEEAEKAANFIIRKSKKTLRYLDDLEISYIMKNTNKVSAILARLDEIDGEIKEKYSDIELIESLLYPITYKVLTEKEYNNKPNNDEMKKIVKQNRQLYGEFIEELKYALTYINETLLKLKDT</sequence>
<dbReference type="Proteomes" id="UP000631418">
    <property type="component" value="Unassembled WGS sequence"/>
</dbReference>
<dbReference type="Pfam" id="PF01973">
    <property type="entry name" value="MptE-like"/>
    <property type="match status" value="1"/>
</dbReference>
<name>A0AAE2UVJ2_CLOBE</name>